<proteinExistence type="predicted"/>
<feature type="repeat" description="TPR" evidence="9">
    <location>
        <begin position="167"/>
        <end position="200"/>
    </location>
</feature>
<keyword evidence="10" id="KW-0812">Transmembrane</keyword>
<dbReference type="SUPFAM" id="SSF47384">
    <property type="entry name" value="Homodimeric domain of signal transducing histidine kinase"/>
    <property type="match status" value="1"/>
</dbReference>
<dbReference type="PANTHER" id="PTHR42878:SF7">
    <property type="entry name" value="SENSOR HISTIDINE KINASE GLRK"/>
    <property type="match status" value="1"/>
</dbReference>
<sequence length="691" mass="80081">MKKRSTFVFNLVNYWQHFIIFFICILVGTACNNTISKIEEPSPEITAALENASIILNNGKLNHSYQFFDSIFTQIPNKTYLDLWEGYNFYATHYLKYEFDLIKAEQYLDSMYLVLQKGNTLNDYRYVQTKFMEGDILKANHKFNMAFQNFFSGREYALENLDNCNVSNLTYRLGIFRYDQKQFQEAIPFFKKAIEENRSCWGNDNIIQNINEPQLYRNTMALCYEKMEKYDSAAYYYVDALAYLEEIKPLYPEKELFINSAIGVVKGNLGGVMAKLGNMPVAKNLLKTSIIINSQPNYDHSDAQTAKLKLADIFIKDLELTKAKKYLDELDKELPQAEIKDRKYYNALLRWYLVKEAYFEKIGDTRNALRVMKSYHHLNDSLQLIDNNLKFIDIEGSFRNAAQKYELSILNKDNKIKNIYLATAAGFTILLTIFLIVNWFNLKKSIKANDLILQKNSDLQDTLNALELSQAENAKIMYMVAHDLRNPIGSTLMIANLILEDPDIKVENKYLLENIKTSCNNSMNLITEMLLPNKKQNEIKKESVEIDRLLKYCVEILNHKANEKNQKIHLDIFPVSALINKEKMWRVLTNLIANAIKFTPNGKDINILMKHNNEKVTIIIKDEGIGIPNSIKDQLFEWDTMSKRDGTNGEKPFGMGLAISKQIISAHQGKIWFESQENIGSTFYVEFPVKS</sequence>
<dbReference type="GO" id="GO:0000156">
    <property type="term" value="F:phosphorelay response regulator activity"/>
    <property type="evidence" value="ECO:0007669"/>
    <property type="project" value="TreeGrafter"/>
</dbReference>
<keyword evidence="10" id="KW-1133">Transmembrane helix</keyword>
<keyword evidence="7" id="KW-0067">ATP-binding</keyword>
<evidence type="ECO:0000256" key="5">
    <source>
        <dbReference type="ARBA" id="ARBA00022741"/>
    </source>
</evidence>
<evidence type="ECO:0000256" key="1">
    <source>
        <dbReference type="ARBA" id="ARBA00000085"/>
    </source>
</evidence>
<dbReference type="Gene3D" id="1.25.40.10">
    <property type="entry name" value="Tetratricopeptide repeat domain"/>
    <property type="match status" value="2"/>
</dbReference>
<keyword evidence="4" id="KW-0808">Transferase</keyword>
<feature type="domain" description="Histidine kinase" evidence="11">
    <location>
        <begin position="479"/>
        <end position="691"/>
    </location>
</feature>
<dbReference type="GO" id="GO:0000155">
    <property type="term" value="F:phosphorelay sensor kinase activity"/>
    <property type="evidence" value="ECO:0007669"/>
    <property type="project" value="InterPro"/>
</dbReference>
<dbReference type="EMBL" id="CP002955">
    <property type="protein sequence ID" value="AEL27627.1"/>
    <property type="molecule type" value="Genomic_DNA"/>
</dbReference>
<accession>G0J6D2</accession>
<evidence type="ECO:0000256" key="10">
    <source>
        <dbReference type="SAM" id="Phobius"/>
    </source>
</evidence>
<evidence type="ECO:0000313" key="12">
    <source>
        <dbReference type="EMBL" id="AEL27627.1"/>
    </source>
</evidence>
<dbReference type="KEGG" id="cmr:Cycma_3918"/>
<evidence type="ECO:0000256" key="3">
    <source>
        <dbReference type="ARBA" id="ARBA00022553"/>
    </source>
</evidence>
<dbReference type="InterPro" id="IPR036097">
    <property type="entry name" value="HisK_dim/P_sf"/>
</dbReference>
<dbReference type="InterPro" id="IPR003594">
    <property type="entry name" value="HATPase_dom"/>
</dbReference>
<dbReference type="PROSITE" id="PS51257">
    <property type="entry name" value="PROKAR_LIPOPROTEIN"/>
    <property type="match status" value="1"/>
</dbReference>
<evidence type="ECO:0000313" key="13">
    <source>
        <dbReference type="Proteomes" id="UP000001635"/>
    </source>
</evidence>
<dbReference type="PANTHER" id="PTHR42878">
    <property type="entry name" value="TWO-COMPONENT HISTIDINE KINASE"/>
    <property type="match status" value="1"/>
</dbReference>
<dbReference type="CDD" id="cd00082">
    <property type="entry name" value="HisKA"/>
    <property type="match status" value="1"/>
</dbReference>
<reference evidence="13" key="1">
    <citation type="submission" date="2011-07" db="EMBL/GenBank/DDBJ databases">
        <title>The complete genome of Cyclobacterium marinum DSM 745.</title>
        <authorList>
            <person name="Lucas S."/>
            <person name="Han J."/>
            <person name="Lapidus A."/>
            <person name="Bruce D."/>
            <person name="Goodwin L."/>
            <person name="Pitluck S."/>
            <person name="Peters L."/>
            <person name="Kyrpides N."/>
            <person name="Mavromatis K."/>
            <person name="Ivanova N."/>
            <person name="Ovchinnikova G."/>
            <person name="Chertkov O."/>
            <person name="Detter J.C."/>
            <person name="Tapia R."/>
            <person name="Han C."/>
            <person name="Land M."/>
            <person name="Hauser L."/>
            <person name="Markowitz V."/>
            <person name="Cheng J.-F."/>
            <person name="Hugenholtz P."/>
            <person name="Woyke T."/>
            <person name="Wu D."/>
            <person name="Tindall B."/>
            <person name="Schuetze A."/>
            <person name="Brambilla E."/>
            <person name="Klenk H.-P."/>
            <person name="Eisen J.A."/>
        </authorList>
    </citation>
    <scope>NUCLEOTIDE SEQUENCE [LARGE SCALE GENOMIC DNA]</scope>
    <source>
        <strain evidence="13">ATCC 25205 / DSM 745 / LMG 13164 / NCIMB 1802</strain>
    </source>
</reference>
<evidence type="ECO:0000256" key="9">
    <source>
        <dbReference type="PROSITE-ProRule" id="PRU00339"/>
    </source>
</evidence>
<evidence type="ECO:0000256" key="2">
    <source>
        <dbReference type="ARBA" id="ARBA00012438"/>
    </source>
</evidence>
<dbReference type="PROSITE" id="PS50109">
    <property type="entry name" value="HIS_KIN"/>
    <property type="match status" value="1"/>
</dbReference>
<dbReference type="EC" id="2.7.13.3" evidence="2"/>
<dbReference type="InterPro" id="IPR005467">
    <property type="entry name" value="His_kinase_dom"/>
</dbReference>
<dbReference type="eggNOG" id="COG4251">
    <property type="taxonomic scope" value="Bacteria"/>
</dbReference>
<gene>
    <name evidence="12" type="ordered locus">Cycma_3918</name>
</gene>
<dbReference type="PROSITE" id="PS50005">
    <property type="entry name" value="TPR"/>
    <property type="match status" value="1"/>
</dbReference>
<protein>
    <recommendedName>
        <fullName evidence="2">histidine kinase</fullName>
        <ecNumber evidence="2">2.7.13.3</ecNumber>
    </recommendedName>
</protein>
<dbReference type="SUPFAM" id="SSF48452">
    <property type="entry name" value="TPR-like"/>
    <property type="match status" value="1"/>
</dbReference>
<keyword evidence="5" id="KW-0547">Nucleotide-binding</keyword>
<dbReference type="GO" id="GO:0030295">
    <property type="term" value="F:protein kinase activator activity"/>
    <property type="evidence" value="ECO:0007669"/>
    <property type="project" value="TreeGrafter"/>
</dbReference>
<keyword evidence="6 12" id="KW-0418">Kinase</keyword>
<dbReference type="AlphaFoldDB" id="G0J6D2"/>
<dbReference type="HOGENOM" id="CLU_396821_0_0_10"/>
<dbReference type="InterPro" id="IPR011990">
    <property type="entry name" value="TPR-like_helical_dom_sf"/>
</dbReference>
<evidence type="ECO:0000256" key="4">
    <source>
        <dbReference type="ARBA" id="ARBA00022679"/>
    </source>
</evidence>
<dbReference type="STRING" id="880070.Cycma_3918"/>
<keyword evidence="9" id="KW-0802">TPR repeat</keyword>
<keyword evidence="10" id="KW-0472">Membrane</keyword>
<keyword evidence="3" id="KW-0597">Phosphoprotein</keyword>
<evidence type="ECO:0000256" key="8">
    <source>
        <dbReference type="ARBA" id="ARBA00023012"/>
    </source>
</evidence>
<name>G0J6D2_CYCMS</name>
<evidence type="ECO:0000256" key="7">
    <source>
        <dbReference type="ARBA" id="ARBA00022840"/>
    </source>
</evidence>
<dbReference type="SMART" id="SM00028">
    <property type="entry name" value="TPR"/>
    <property type="match status" value="2"/>
</dbReference>
<dbReference type="SMART" id="SM00387">
    <property type="entry name" value="HATPase_c"/>
    <property type="match status" value="1"/>
</dbReference>
<dbReference type="GO" id="GO:0007234">
    <property type="term" value="P:osmosensory signaling via phosphorelay pathway"/>
    <property type="evidence" value="ECO:0007669"/>
    <property type="project" value="TreeGrafter"/>
</dbReference>
<keyword evidence="13" id="KW-1185">Reference proteome</keyword>
<dbReference type="CDD" id="cd00075">
    <property type="entry name" value="HATPase"/>
    <property type="match status" value="1"/>
</dbReference>
<dbReference type="RefSeq" id="WP_014021912.1">
    <property type="nucleotide sequence ID" value="NC_015914.1"/>
</dbReference>
<dbReference type="GO" id="GO:0005524">
    <property type="term" value="F:ATP binding"/>
    <property type="evidence" value="ECO:0007669"/>
    <property type="project" value="UniProtKB-KW"/>
</dbReference>
<organism evidence="12 13">
    <name type="scientific">Cyclobacterium marinum (strain ATCC 25205 / DSM 745 / LMG 13164 / NCIMB 1802)</name>
    <name type="common">Flectobacillus marinus</name>
    <dbReference type="NCBI Taxonomy" id="880070"/>
    <lineage>
        <taxon>Bacteria</taxon>
        <taxon>Pseudomonadati</taxon>
        <taxon>Bacteroidota</taxon>
        <taxon>Cytophagia</taxon>
        <taxon>Cytophagales</taxon>
        <taxon>Cyclobacteriaceae</taxon>
        <taxon>Cyclobacterium</taxon>
    </lineage>
</organism>
<keyword evidence="8" id="KW-0902">Two-component regulatory system</keyword>
<dbReference type="OrthoDB" id="9806995at2"/>
<evidence type="ECO:0000259" key="11">
    <source>
        <dbReference type="PROSITE" id="PS50109"/>
    </source>
</evidence>
<feature type="transmembrane region" description="Helical" evidence="10">
    <location>
        <begin position="7"/>
        <end position="28"/>
    </location>
</feature>
<evidence type="ECO:0000256" key="6">
    <source>
        <dbReference type="ARBA" id="ARBA00022777"/>
    </source>
</evidence>
<feature type="transmembrane region" description="Helical" evidence="10">
    <location>
        <begin position="419"/>
        <end position="440"/>
    </location>
</feature>
<dbReference type="eggNOG" id="COG0457">
    <property type="taxonomic scope" value="Bacteria"/>
</dbReference>
<dbReference type="InterPro" id="IPR019734">
    <property type="entry name" value="TPR_rpt"/>
</dbReference>
<dbReference type="Pfam" id="PF02518">
    <property type="entry name" value="HATPase_c"/>
    <property type="match status" value="1"/>
</dbReference>
<dbReference type="PRINTS" id="PR00344">
    <property type="entry name" value="BCTRLSENSOR"/>
</dbReference>
<dbReference type="InterPro" id="IPR003661">
    <property type="entry name" value="HisK_dim/P_dom"/>
</dbReference>
<dbReference type="FunFam" id="3.30.565.10:FF:000006">
    <property type="entry name" value="Sensor histidine kinase WalK"/>
    <property type="match status" value="1"/>
</dbReference>
<dbReference type="Gene3D" id="3.30.565.10">
    <property type="entry name" value="Histidine kinase-like ATPase, C-terminal domain"/>
    <property type="match status" value="1"/>
</dbReference>
<dbReference type="SMART" id="SM00388">
    <property type="entry name" value="HisKA"/>
    <property type="match status" value="1"/>
</dbReference>
<comment type="catalytic activity">
    <reaction evidence="1">
        <text>ATP + protein L-histidine = ADP + protein N-phospho-L-histidine.</text>
        <dbReference type="EC" id="2.7.13.3"/>
    </reaction>
</comment>
<dbReference type="InterPro" id="IPR050351">
    <property type="entry name" value="BphY/WalK/GraS-like"/>
</dbReference>
<dbReference type="InterPro" id="IPR004358">
    <property type="entry name" value="Sig_transdc_His_kin-like_C"/>
</dbReference>
<dbReference type="Gene3D" id="1.10.287.130">
    <property type="match status" value="1"/>
</dbReference>
<dbReference type="SUPFAM" id="SSF55874">
    <property type="entry name" value="ATPase domain of HSP90 chaperone/DNA topoisomerase II/histidine kinase"/>
    <property type="match status" value="1"/>
</dbReference>
<dbReference type="Proteomes" id="UP000001635">
    <property type="component" value="Chromosome"/>
</dbReference>
<dbReference type="InterPro" id="IPR036890">
    <property type="entry name" value="HATPase_C_sf"/>
</dbReference>